<reference evidence="1 2" key="1">
    <citation type="journal article" name="Front. Microbiol.">
        <title>Sugar Metabolism of the First Thermophilic Planctomycete Thermogutta terrifontis: Comparative Genomic and Transcriptomic Approaches.</title>
        <authorList>
            <person name="Elcheninov A.G."/>
            <person name="Menzel P."/>
            <person name="Gudbergsdottir S.R."/>
            <person name="Slesarev A.I."/>
            <person name="Kadnikov V.V."/>
            <person name="Krogh A."/>
            <person name="Bonch-Osmolovskaya E.A."/>
            <person name="Peng X."/>
            <person name="Kublanov I.V."/>
        </authorList>
    </citation>
    <scope>NUCLEOTIDE SEQUENCE [LARGE SCALE GENOMIC DNA]</scope>
    <source>
        <strain evidence="1 2">R1</strain>
    </source>
</reference>
<evidence type="ECO:0000313" key="2">
    <source>
        <dbReference type="Proteomes" id="UP000215086"/>
    </source>
</evidence>
<protein>
    <submittedName>
        <fullName evidence="1">Uncharacterized protein</fullName>
    </submittedName>
</protein>
<proteinExistence type="predicted"/>
<dbReference type="Proteomes" id="UP000215086">
    <property type="component" value="Chromosome"/>
</dbReference>
<evidence type="ECO:0000313" key="1">
    <source>
        <dbReference type="EMBL" id="ASV74550.1"/>
    </source>
</evidence>
<dbReference type="KEGG" id="ttf:THTE_1948"/>
<dbReference type="EMBL" id="CP018477">
    <property type="protein sequence ID" value="ASV74550.1"/>
    <property type="molecule type" value="Genomic_DNA"/>
</dbReference>
<name>A0A286RF12_9BACT</name>
<sequence length="37" mass="4155">MFNFTPGRGMNRGHGKAVAFRKTIVSVTNRGWSFVLN</sequence>
<gene>
    <name evidence="1" type="ORF">THTE_1948</name>
</gene>
<organism evidence="1 2">
    <name type="scientific">Thermogutta terrifontis</name>
    <dbReference type="NCBI Taxonomy" id="1331910"/>
    <lineage>
        <taxon>Bacteria</taxon>
        <taxon>Pseudomonadati</taxon>
        <taxon>Planctomycetota</taxon>
        <taxon>Planctomycetia</taxon>
        <taxon>Pirellulales</taxon>
        <taxon>Thermoguttaceae</taxon>
        <taxon>Thermogutta</taxon>
    </lineage>
</organism>
<accession>A0A286RF12</accession>
<keyword evidence="2" id="KW-1185">Reference proteome</keyword>
<dbReference type="AlphaFoldDB" id="A0A286RF12"/>